<dbReference type="Gene3D" id="3.40.50.20">
    <property type="match status" value="1"/>
</dbReference>
<dbReference type="SUPFAM" id="SSF52440">
    <property type="entry name" value="PreATP-grasp domain"/>
    <property type="match status" value="1"/>
</dbReference>
<sequence length="33" mass="3496">MKILIIGNGGREHALAWKAAAIAFSNPSVCCPR</sequence>
<dbReference type="AlphaFoldDB" id="A0A379GD04"/>
<reference evidence="2 3" key="1">
    <citation type="submission" date="2018-06" db="EMBL/GenBank/DDBJ databases">
        <authorList>
            <consortium name="Pathogen Informatics"/>
            <person name="Doyle S."/>
        </authorList>
    </citation>
    <scope>NUCLEOTIDE SEQUENCE [LARGE SCALE GENOMIC DNA]</scope>
    <source>
        <strain evidence="2 3">NCTC11938</strain>
    </source>
</reference>
<accession>A0A379GD04</accession>
<keyword evidence="2" id="KW-0436">Ligase</keyword>
<evidence type="ECO:0000313" key="2">
    <source>
        <dbReference type="EMBL" id="SUC38822.1"/>
    </source>
</evidence>
<protein>
    <submittedName>
        <fullName evidence="2">Phosphoribosylamine--glycine ligase</fullName>
        <ecNumber evidence="2">6.3.4.13</ecNumber>
    </submittedName>
</protein>
<feature type="domain" description="Phosphoribosylglycinamide synthetase N-terminal" evidence="1">
    <location>
        <begin position="1"/>
        <end position="22"/>
    </location>
</feature>
<dbReference type="GO" id="GO:0009113">
    <property type="term" value="P:purine nucleobase biosynthetic process"/>
    <property type="evidence" value="ECO:0007669"/>
    <property type="project" value="InterPro"/>
</dbReference>
<dbReference type="EC" id="6.3.4.13" evidence="2"/>
<organism evidence="2 3">
    <name type="scientific">Proteus mirabilis</name>
    <dbReference type="NCBI Taxonomy" id="584"/>
    <lineage>
        <taxon>Bacteria</taxon>
        <taxon>Pseudomonadati</taxon>
        <taxon>Pseudomonadota</taxon>
        <taxon>Gammaproteobacteria</taxon>
        <taxon>Enterobacterales</taxon>
        <taxon>Morganellaceae</taxon>
        <taxon>Proteus</taxon>
    </lineage>
</organism>
<dbReference type="InterPro" id="IPR020562">
    <property type="entry name" value="PRibGlycinamide_synth_N"/>
</dbReference>
<dbReference type="EMBL" id="UGTS01000005">
    <property type="protein sequence ID" value="SUC38822.1"/>
    <property type="molecule type" value="Genomic_DNA"/>
</dbReference>
<proteinExistence type="predicted"/>
<dbReference type="Proteomes" id="UP000254191">
    <property type="component" value="Unassembled WGS sequence"/>
</dbReference>
<dbReference type="GO" id="GO:0004637">
    <property type="term" value="F:phosphoribosylamine-glycine ligase activity"/>
    <property type="evidence" value="ECO:0007669"/>
    <property type="project" value="UniProtKB-EC"/>
</dbReference>
<evidence type="ECO:0000313" key="3">
    <source>
        <dbReference type="Proteomes" id="UP000254191"/>
    </source>
</evidence>
<dbReference type="InterPro" id="IPR016185">
    <property type="entry name" value="PreATP-grasp_dom_sf"/>
</dbReference>
<dbReference type="Pfam" id="PF02844">
    <property type="entry name" value="GARS_N"/>
    <property type="match status" value="1"/>
</dbReference>
<gene>
    <name evidence="2" type="primary">purD_1</name>
    <name evidence="2" type="ORF">NCTC11938_03110</name>
</gene>
<evidence type="ECO:0000259" key="1">
    <source>
        <dbReference type="Pfam" id="PF02844"/>
    </source>
</evidence>
<name>A0A379GD04_PROMI</name>